<feature type="compositionally biased region" description="Polar residues" evidence="2">
    <location>
        <begin position="315"/>
        <end position="326"/>
    </location>
</feature>
<reference evidence="3" key="2">
    <citation type="journal article" date="2019" name="IMA Fungus">
        <title>Genome sequencing and comparison of five Tilletia species to identify candidate genes for the detection of regulated species infecting wheat.</title>
        <authorList>
            <person name="Nguyen H.D.T."/>
            <person name="Sultana T."/>
            <person name="Kesanakurti P."/>
            <person name="Hambleton S."/>
        </authorList>
    </citation>
    <scope>NUCLEOTIDE SEQUENCE</scope>
    <source>
        <strain evidence="3">DAOMC 236416</strain>
    </source>
</reference>
<gene>
    <name evidence="3" type="ORF">A4X13_0g5793</name>
</gene>
<dbReference type="EMBL" id="LWDF02000483">
    <property type="protein sequence ID" value="KAE8246435.1"/>
    <property type="molecule type" value="Genomic_DNA"/>
</dbReference>
<feature type="compositionally biased region" description="Polar residues" evidence="2">
    <location>
        <begin position="353"/>
        <end position="362"/>
    </location>
</feature>
<keyword evidence="4" id="KW-1185">Reference proteome</keyword>
<evidence type="ECO:0000256" key="1">
    <source>
        <dbReference type="SAM" id="Coils"/>
    </source>
</evidence>
<feature type="compositionally biased region" description="Low complexity" evidence="2">
    <location>
        <begin position="728"/>
        <end position="739"/>
    </location>
</feature>
<feature type="compositionally biased region" description="Basic and acidic residues" evidence="2">
    <location>
        <begin position="570"/>
        <end position="582"/>
    </location>
</feature>
<comment type="caution">
    <text evidence="3">The sequence shown here is derived from an EMBL/GenBank/DDBJ whole genome shotgun (WGS) entry which is preliminary data.</text>
</comment>
<feature type="region of interest" description="Disordered" evidence="2">
    <location>
        <begin position="675"/>
        <end position="782"/>
    </location>
</feature>
<reference evidence="3" key="1">
    <citation type="submission" date="2016-04" db="EMBL/GenBank/DDBJ databases">
        <authorList>
            <person name="Nguyen H.D."/>
            <person name="Samba Siva P."/>
            <person name="Cullis J."/>
            <person name="Levesque C.A."/>
            <person name="Hambleton S."/>
        </authorList>
    </citation>
    <scope>NUCLEOTIDE SEQUENCE</scope>
    <source>
        <strain evidence="3">DAOMC 236416</strain>
    </source>
</reference>
<keyword evidence="1" id="KW-0175">Coiled coil</keyword>
<feature type="compositionally biased region" description="Basic and acidic residues" evidence="2">
    <location>
        <begin position="1"/>
        <end position="23"/>
    </location>
</feature>
<evidence type="ECO:0000256" key="2">
    <source>
        <dbReference type="SAM" id="MobiDB-lite"/>
    </source>
</evidence>
<sequence length="1095" mass="122866">MAMPTAHDEVIYIKPDPEGRSAEDAIPILSDTDSSSGCDELPPLRKPAAQQDQPSRPAPVDLEDDLNAPDWQRATYFASQRAYADLAYYFRTGEAHFVTLNMTPWEGSQDPIDILDFGWAQLLPSFDKDGRQCYFDWDRQIAESQQRQNGFRATHDMHQAAERVCTAVNVKGARTSLRPFVVHYQPDEGKQCYNSSLLPPHKDNFLFRAFIKEIRPQHPKSNRFGRNITGTYFDIQDQIMLQFNQFLQDLSKKKPVFLLTHCMREDVGYLSKLGIAWQNMNLSFPLSPWFTPREDAEWLKTHRYWRSAWDFTRPQRQTRPAHSNQPQHPPSSRDDRQSNSNDGAQRERRAHASGSSLPQQSAQRDRFIPRDMPIPDDSSDDERTHRSRAPKHPPPPPPSRPEPRPEPIRPITRREFYKVRTIHVVDLYALIDILPHFPERSASYYPAPSRPLSEPSSSSSMATMRKEVAEREKRALKETREASQARAAKLIGQLARSEKQYIRFIAGLQATAIRAGVLKEGDGAGEQFKWWNAGNEAMFMLAVLGKLVDDHPLPNRPPSPKPSPVRRRHEPVPSRRIEKSRQQDPLSGILQPPSRQKEQARAQKQQHQQKDARAAVQPRIAVPSASAVQPRSAVASTSAVKIGASAGRHAPAPASAPVAVAQRPEAVLRRRDEVGAGAIPPLIPPSQRLAQQSAVPEAEPPTSGNVGAPRKRARPQPELQIPVVQPTLSSSELSSAESEPNVRPRRKQARVYADPSSSEDDFEEAREQDTDEDEDEGGTMVQGSQFTPFYKYMKELFDTPAIYISFAFRDGSPGDRTAITEVGYSILDASKVDARESLHIDTRHYIVKDQLKLARPQVKEDFAFASTSSAGAGRLGGVRHEQILPSGSRIATKRNITNQIHNVLTEALKTDKRVYAVVTSAEDTSYGHRSIIGQEEWPAFYDWRTHHFSADSAQGDMFFSTSLLNRMLANISHSVPGTRQPKMYTIEVRHLFAAVNTREELTSSGRPAGGGQRAAPRDETVFDETVVDVPFPEVCNLLGIKPERSCNLENAGNRAHYTMQAMLEFAYGPASADEFKNVLKARKEAQDAIAVEAQI</sequence>
<feature type="coiled-coil region" evidence="1">
    <location>
        <begin position="466"/>
        <end position="500"/>
    </location>
</feature>
<name>A0A177TXJ1_9BASI</name>
<feature type="region of interest" description="Disordered" evidence="2">
    <location>
        <begin position="1"/>
        <end position="65"/>
    </location>
</feature>
<evidence type="ECO:0000313" key="4">
    <source>
        <dbReference type="Proteomes" id="UP000077521"/>
    </source>
</evidence>
<feature type="compositionally biased region" description="Acidic residues" evidence="2">
    <location>
        <begin position="757"/>
        <end position="777"/>
    </location>
</feature>
<dbReference type="Proteomes" id="UP000077521">
    <property type="component" value="Unassembled WGS sequence"/>
</dbReference>
<evidence type="ECO:0000313" key="3">
    <source>
        <dbReference type="EMBL" id="KAE8246435.1"/>
    </source>
</evidence>
<feature type="region of interest" description="Disordered" evidence="2">
    <location>
        <begin position="315"/>
        <end position="409"/>
    </location>
</feature>
<organism evidence="3 4">
    <name type="scientific">Tilletia indica</name>
    <dbReference type="NCBI Taxonomy" id="43049"/>
    <lineage>
        <taxon>Eukaryota</taxon>
        <taxon>Fungi</taxon>
        <taxon>Dikarya</taxon>
        <taxon>Basidiomycota</taxon>
        <taxon>Ustilaginomycotina</taxon>
        <taxon>Exobasidiomycetes</taxon>
        <taxon>Tilletiales</taxon>
        <taxon>Tilletiaceae</taxon>
        <taxon>Tilletia</taxon>
    </lineage>
</organism>
<feature type="region of interest" description="Disordered" evidence="2">
    <location>
        <begin position="551"/>
        <end position="633"/>
    </location>
</feature>
<feature type="compositionally biased region" description="Pro residues" evidence="2">
    <location>
        <begin position="554"/>
        <end position="563"/>
    </location>
</feature>
<proteinExistence type="predicted"/>
<accession>A0A177TXJ1</accession>
<dbReference type="AlphaFoldDB" id="A0A177TXJ1"/>
<protein>
    <submittedName>
        <fullName evidence="3">Uncharacterized protein</fullName>
    </submittedName>
</protein>